<feature type="transmembrane region" description="Helical" evidence="7">
    <location>
        <begin position="135"/>
        <end position="163"/>
    </location>
</feature>
<evidence type="ECO:0000256" key="7">
    <source>
        <dbReference type="SAM" id="Phobius"/>
    </source>
</evidence>
<keyword evidence="5 7" id="KW-0472">Membrane</keyword>
<name>A0A937RC74_9ACTN</name>
<dbReference type="GO" id="GO:0043190">
    <property type="term" value="C:ATP-binding cassette (ABC) transporter complex"/>
    <property type="evidence" value="ECO:0007669"/>
    <property type="project" value="InterPro"/>
</dbReference>
<feature type="transmembrane region" description="Helical" evidence="7">
    <location>
        <begin position="170"/>
        <end position="187"/>
    </location>
</feature>
<comment type="subcellular location">
    <subcellularLocation>
        <location evidence="6">Cell membrane</location>
        <topology evidence="6">Multi-pass membrane protein</topology>
    </subcellularLocation>
    <subcellularLocation>
        <location evidence="1">Membrane</location>
        <topology evidence="1">Multi-pass membrane protein</topology>
    </subcellularLocation>
</comment>
<organism evidence="8 9">
    <name type="scientific">Frankia nepalensis</name>
    <dbReference type="NCBI Taxonomy" id="1836974"/>
    <lineage>
        <taxon>Bacteria</taxon>
        <taxon>Bacillati</taxon>
        <taxon>Actinomycetota</taxon>
        <taxon>Actinomycetes</taxon>
        <taxon>Frankiales</taxon>
        <taxon>Frankiaceae</taxon>
        <taxon>Frankia</taxon>
    </lineage>
</organism>
<feature type="transmembrane region" description="Helical" evidence="7">
    <location>
        <begin position="193"/>
        <end position="223"/>
    </location>
</feature>
<evidence type="ECO:0000256" key="4">
    <source>
        <dbReference type="ARBA" id="ARBA00022989"/>
    </source>
</evidence>
<feature type="transmembrane region" description="Helical" evidence="7">
    <location>
        <begin position="104"/>
        <end position="123"/>
    </location>
</feature>
<comment type="similarity">
    <text evidence="2 6">Belongs to the ABC-3 integral membrane protein family.</text>
</comment>
<feature type="transmembrane region" description="Helical" evidence="7">
    <location>
        <begin position="40"/>
        <end position="59"/>
    </location>
</feature>
<accession>A0A937RC74</accession>
<keyword evidence="9" id="KW-1185">Reference proteome</keyword>
<feature type="transmembrane region" description="Helical" evidence="7">
    <location>
        <begin position="259"/>
        <end position="279"/>
    </location>
</feature>
<reference evidence="8" key="1">
    <citation type="submission" date="2020-12" db="EMBL/GenBank/DDBJ databases">
        <title>Genomic characterization of non-nitrogen-fixing Frankia strains.</title>
        <authorList>
            <person name="Carlos-Shanley C."/>
            <person name="Guerra T."/>
            <person name="Hahn D."/>
        </authorList>
    </citation>
    <scope>NUCLEOTIDE SEQUENCE</scope>
    <source>
        <strain evidence="8">CN6</strain>
    </source>
</reference>
<gene>
    <name evidence="8" type="ORF">I7412_11360</name>
</gene>
<evidence type="ECO:0000313" key="9">
    <source>
        <dbReference type="Proteomes" id="UP000604475"/>
    </source>
</evidence>
<dbReference type="Pfam" id="PF00950">
    <property type="entry name" value="ABC-3"/>
    <property type="match status" value="2"/>
</dbReference>
<sequence length="292" mass="28903">MRLWETLGDGYTQRALAEAAIVGVLCGAVGVHVVLRRLSFLATALTHATFPGVVIAALLGVHLVLGAGVFGLLLVGVVAAVAGARGGPAGGLPSAATGRGGRDLSSVTGVVLSGGFALGVALMSAQDGFTRDLTAFLVGSILTVGTPDLVVSAVTAVVVLTLLAALRKELLLGAFDPAALAAAGYPARRLDLVVLAALELTVVTTVPAVGTIMAIALVVGPAATARLWCDRTGPMTALSMGLGVLAGVAGLAVSAQWDVAAGGAIVLTVAAMFVLSLALTGRAHPRPRPATT</sequence>
<protein>
    <submittedName>
        <fullName evidence="8">Metal ABC transporter permease</fullName>
    </submittedName>
</protein>
<comment type="caution">
    <text evidence="8">The sequence shown here is derived from an EMBL/GenBank/DDBJ whole genome shotgun (WGS) entry which is preliminary data.</text>
</comment>
<dbReference type="InterPro" id="IPR001626">
    <property type="entry name" value="ABC_TroCD"/>
</dbReference>
<dbReference type="Gene3D" id="1.10.3470.10">
    <property type="entry name" value="ABC transporter involved in vitamin B12 uptake, BtuC"/>
    <property type="match status" value="1"/>
</dbReference>
<dbReference type="InterPro" id="IPR037294">
    <property type="entry name" value="ABC_BtuC-like"/>
</dbReference>
<dbReference type="PANTHER" id="PTHR30477:SF13">
    <property type="entry name" value="IRON TRANSPORT SYSTEM MEMBRANE PROTEIN HI_0360-RELATED"/>
    <property type="match status" value="1"/>
</dbReference>
<evidence type="ECO:0000256" key="6">
    <source>
        <dbReference type="RuleBase" id="RU003943"/>
    </source>
</evidence>
<dbReference type="EMBL" id="JAEACQ010000163">
    <property type="protein sequence ID" value="MBL7627755.1"/>
    <property type="molecule type" value="Genomic_DNA"/>
</dbReference>
<dbReference type="PANTHER" id="PTHR30477">
    <property type="entry name" value="ABC-TRANSPORTER METAL-BINDING PROTEIN"/>
    <property type="match status" value="1"/>
</dbReference>
<evidence type="ECO:0000256" key="3">
    <source>
        <dbReference type="ARBA" id="ARBA00022692"/>
    </source>
</evidence>
<dbReference type="Proteomes" id="UP000604475">
    <property type="component" value="Unassembled WGS sequence"/>
</dbReference>
<feature type="transmembrane region" description="Helical" evidence="7">
    <location>
        <begin position="235"/>
        <end position="253"/>
    </location>
</feature>
<evidence type="ECO:0000256" key="5">
    <source>
        <dbReference type="ARBA" id="ARBA00023136"/>
    </source>
</evidence>
<evidence type="ECO:0000256" key="1">
    <source>
        <dbReference type="ARBA" id="ARBA00004141"/>
    </source>
</evidence>
<keyword evidence="4 7" id="KW-1133">Transmembrane helix</keyword>
<feature type="transmembrane region" description="Helical" evidence="7">
    <location>
        <begin position="15"/>
        <end position="35"/>
    </location>
</feature>
<feature type="transmembrane region" description="Helical" evidence="7">
    <location>
        <begin position="65"/>
        <end position="84"/>
    </location>
</feature>
<dbReference type="GO" id="GO:0055085">
    <property type="term" value="P:transmembrane transport"/>
    <property type="evidence" value="ECO:0007669"/>
    <property type="project" value="InterPro"/>
</dbReference>
<keyword evidence="6" id="KW-0813">Transport</keyword>
<evidence type="ECO:0000313" key="8">
    <source>
        <dbReference type="EMBL" id="MBL7627755.1"/>
    </source>
</evidence>
<dbReference type="RefSeq" id="WP_203006155.1">
    <property type="nucleotide sequence ID" value="NZ_JADWYU010000082.1"/>
</dbReference>
<dbReference type="AlphaFoldDB" id="A0A937RC74"/>
<proteinExistence type="inferred from homology"/>
<keyword evidence="3 6" id="KW-0812">Transmembrane</keyword>
<dbReference type="SUPFAM" id="SSF81345">
    <property type="entry name" value="ABC transporter involved in vitamin B12 uptake, BtuC"/>
    <property type="match status" value="1"/>
</dbReference>
<evidence type="ECO:0000256" key="2">
    <source>
        <dbReference type="ARBA" id="ARBA00008034"/>
    </source>
</evidence>